<comment type="subcellular location">
    <subcellularLocation>
        <location evidence="1">Secreted</location>
    </subcellularLocation>
</comment>
<name>A0AAY4D069_9TELE</name>
<evidence type="ECO:0000313" key="8">
    <source>
        <dbReference type="Proteomes" id="UP000694580"/>
    </source>
</evidence>
<dbReference type="PROSITE" id="PS51465">
    <property type="entry name" value="KAZAL_2"/>
    <property type="match status" value="1"/>
</dbReference>
<evidence type="ECO:0000256" key="4">
    <source>
        <dbReference type="ARBA" id="ARBA00023157"/>
    </source>
</evidence>
<dbReference type="PANTHER" id="PTHR21312:SF28">
    <property type="entry name" value="OVOINHIBITOR-RELATED"/>
    <property type="match status" value="1"/>
</dbReference>
<dbReference type="CDD" id="cd01327">
    <property type="entry name" value="KAZAL_PSTI"/>
    <property type="match status" value="1"/>
</dbReference>
<proteinExistence type="predicted"/>
<keyword evidence="5" id="KW-0732">Signal</keyword>
<dbReference type="InterPro" id="IPR036058">
    <property type="entry name" value="Kazal_dom_sf"/>
</dbReference>
<dbReference type="Ensembl" id="ENSDCDT00010048456.1">
    <property type="protein sequence ID" value="ENSDCDP00010038788.1"/>
    <property type="gene ID" value="ENSDCDG00010025037.1"/>
</dbReference>
<keyword evidence="4" id="KW-1015">Disulfide bond</keyword>
<keyword evidence="8" id="KW-1185">Reference proteome</keyword>
<reference evidence="7" key="2">
    <citation type="submission" date="2025-08" db="UniProtKB">
        <authorList>
            <consortium name="Ensembl"/>
        </authorList>
    </citation>
    <scope>IDENTIFICATION</scope>
</reference>
<dbReference type="GeneTree" id="ENSGT01000000214976"/>
<reference evidence="7 8" key="1">
    <citation type="submission" date="2020-06" db="EMBL/GenBank/DDBJ databases">
        <authorList>
            <consortium name="Wellcome Sanger Institute Data Sharing"/>
        </authorList>
    </citation>
    <scope>NUCLEOTIDE SEQUENCE [LARGE SCALE GENOMIC DNA]</scope>
</reference>
<dbReference type="RefSeq" id="XP_028834038.1">
    <property type="nucleotide sequence ID" value="XM_028978205.1"/>
</dbReference>
<dbReference type="Gene3D" id="3.30.60.30">
    <property type="match status" value="1"/>
</dbReference>
<organism evidence="7 8">
    <name type="scientific">Denticeps clupeoides</name>
    <name type="common">denticle herring</name>
    <dbReference type="NCBI Taxonomy" id="299321"/>
    <lineage>
        <taxon>Eukaryota</taxon>
        <taxon>Metazoa</taxon>
        <taxon>Chordata</taxon>
        <taxon>Craniata</taxon>
        <taxon>Vertebrata</taxon>
        <taxon>Euteleostomi</taxon>
        <taxon>Actinopterygii</taxon>
        <taxon>Neopterygii</taxon>
        <taxon>Teleostei</taxon>
        <taxon>Clupei</taxon>
        <taxon>Clupeiformes</taxon>
        <taxon>Denticipitoidei</taxon>
        <taxon>Denticipitidae</taxon>
        <taxon>Denticeps</taxon>
    </lineage>
</organism>
<evidence type="ECO:0000256" key="5">
    <source>
        <dbReference type="SAM" id="SignalP"/>
    </source>
</evidence>
<evidence type="ECO:0000256" key="1">
    <source>
        <dbReference type="ARBA" id="ARBA00004613"/>
    </source>
</evidence>
<dbReference type="AlphaFoldDB" id="A0AAY4D069"/>
<dbReference type="PROSITE" id="PS00282">
    <property type="entry name" value="KAZAL_1"/>
    <property type="match status" value="1"/>
</dbReference>
<evidence type="ECO:0000313" key="7">
    <source>
        <dbReference type="Ensembl" id="ENSDCDP00010038788.1"/>
    </source>
</evidence>
<protein>
    <recommendedName>
        <fullName evidence="6">Kazal-like domain-containing protein</fullName>
    </recommendedName>
</protein>
<keyword evidence="2" id="KW-0964">Secreted</keyword>
<dbReference type="PANTHER" id="PTHR21312">
    <property type="entry name" value="SERINE PROTEASE INHIBITOR"/>
    <property type="match status" value="1"/>
</dbReference>
<evidence type="ECO:0000256" key="3">
    <source>
        <dbReference type="ARBA" id="ARBA00022690"/>
    </source>
</evidence>
<evidence type="ECO:0000256" key="2">
    <source>
        <dbReference type="ARBA" id="ARBA00022525"/>
    </source>
</evidence>
<keyword evidence="3" id="KW-0646">Protease inhibitor</keyword>
<dbReference type="GO" id="GO:0005576">
    <property type="term" value="C:extracellular region"/>
    <property type="evidence" value="ECO:0007669"/>
    <property type="project" value="UniProtKB-SubCell"/>
</dbReference>
<dbReference type="Proteomes" id="UP000694580">
    <property type="component" value="Chromosome 4"/>
</dbReference>
<feature type="signal peptide" evidence="5">
    <location>
        <begin position="1"/>
        <end position="18"/>
    </location>
</feature>
<reference evidence="7" key="3">
    <citation type="submission" date="2025-09" db="UniProtKB">
        <authorList>
            <consortium name="Ensembl"/>
        </authorList>
    </citation>
    <scope>IDENTIFICATION</scope>
</reference>
<accession>A0AAY4D069</accession>
<sequence length="79" mass="8556">MLGKVVVLFTLFLLSAGAEEKPMQEREPVCSDLVNIPACPLNLQPVCASDGVTYPNECALCVQRLATKTDIWITKDGSC</sequence>
<feature type="chain" id="PRO_5044310770" description="Kazal-like domain-containing protein" evidence="5">
    <location>
        <begin position="19"/>
        <end position="79"/>
    </location>
</feature>
<gene>
    <name evidence="7" type="primary">SPINK4</name>
</gene>
<dbReference type="SMART" id="SM00280">
    <property type="entry name" value="KAZAL"/>
    <property type="match status" value="1"/>
</dbReference>
<dbReference type="Pfam" id="PF00050">
    <property type="entry name" value="Kazal_1"/>
    <property type="match status" value="1"/>
</dbReference>
<feature type="domain" description="Kazal-like" evidence="6">
    <location>
        <begin position="24"/>
        <end position="79"/>
    </location>
</feature>
<evidence type="ECO:0000259" key="6">
    <source>
        <dbReference type="PROSITE" id="PS51465"/>
    </source>
</evidence>
<dbReference type="InterPro" id="IPR002350">
    <property type="entry name" value="Kazal_dom"/>
</dbReference>
<dbReference type="SUPFAM" id="SSF100895">
    <property type="entry name" value="Kazal-type serine protease inhibitors"/>
    <property type="match status" value="1"/>
</dbReference>
<dbReference type="GeneID" id="114789115"/>
<dbReference type="GO" id="GO:0030414">
    <property type="term" value="F:peptidase inhibitor activity"/>
    <property type="evidence" value="ECO:0007669"/>
    <property type="project" value="UniProtKB-KW"/>
</dbReference>